<dbReference type="Pfam" id="PF19700">
    <property type="entry name" value="DUF6198"/>
    <property type="match status" value="1"/>
</dbReference>
<dbReference type="PANTHER" id="PTHR40078">
    <property type="entry name" value="INTEGRAL MEMBRANE PROTEIN-RELATED"/>
    <property type="match status" value="1"/>
</dbReference>
<keyword evidence="2" id="KW-0472">Membrane</keyword>
<proteinExistence type="predicted"/>
<keyword evidence="2" id="KW-0812">Transmembrane</keyword>
<evidence type="ECO:0000313" key="3">
    <source>
        <dbReference type="EMBL" id="QBI20062.1"/>
    </source>
</evidence>
<dbReference type="EMBL" id="CP036402">
    <property type="protein sequence ID" value="QBI20062.1"/>
    <property type="molecule type" value="Genomic_DNA"/>
</dbReference>
<dbReference type="AlphaFoldDB" id="A0A411YG49"/>
<dbReference type="RefSeq" id="WP_131155059.1">
    <property type="nucleotide sequence ID" value="NZ_CP036402.1"/>
</dbReference>
<sequence>MPAIPTIHPAASPATLRLAELGAELPSVPRRRPLTVLCEHAERDAAAARRVEQAVHTRTHHALGRVGAAPTVARGGALLAGSTLLGFAIALLLQAELGAGPWDVLIGGIAAQLGASHGAAAVAAGALAIGLGVAMGGRRAVGPGTLVTVAVVGPTVDAARAVVPAAANAFAGTAMLALALVAIVAAVSLIVSARLGGGAVEVLTQGLRARGVPMRWARTGLEATASAVGWLAGGPAGLATVIIAASIGHLLAWALPPAPPPGPSSEEANACDRTGCPVLGPRPVRARQPRGVPHLL</sequence>
<protein>
    <submittedName>
        <fullName evidence="3">Uncharacterized protein</fullName>
    </submittedName>
</protein>
<dbReference type="KEGG" id="erz:ER308_11145"/>
<dbReference type="InterPro" id="IPR038750">
    <property type="entry name" value="YczE/YyaS-like"/>
</dbReference>
<name>A0A411YG49_9ACTN</name>
<feature type="transmembrane region" description="Helical" evidence="2">
    <location>
        <begin position="169"/>
        <end position="191"/>
    </location>
</feature>
<dbReference type="PANTHER" id="PTHR40078:SF1">
    <property type="entry name" value="INTEGRAL MEMBRANE PROTEIN"/>
    <property type="match status" value="1"/>
</dbReference>
<feature type="transmembrane region" description="Helical" evidence="2">
    <location>
        <begin position="75"/>
        <end position="95"/>
    </location>
</feature>
<feature type="region of interest" description="Disordered" evidence="1">
    <location>
        <begin position="259"/>
        <end position="296"/>
    </location>
</feature>
<feature type="transmembrane region" description="Helical" evidence="2">
    <location>
        <begin position="115"/>
        <end position="134"/>
    </location>
</feature>
<dbReference type="Proteomes" id="UP000291469">
    <property type="component" value="Chromosome"/>
</dbReference>
<dbReference type="OrthoDB" id="154912at2"/>
<gene>
    <name evidence="3" type="ORF">ER308_11145</name>
</gene>
<organism evidence="3 4">
    <name type="scientific">Egibacter rhizosphaerae</name>
    <dbReference type="NCBI Taxonomy" id="1670831"/>
    <lineage>
        <taxon>Bacteria</taxon>
        <taxon>Bacillati</taxon>
        <taxon>Actinomycetota</taxon>
        <taxon>Nitriliruptoria</taxon>
        <taxon>Egibacterales</taxon>
        <taxon>Egibacteraceae</taxon>
        <taxon>Egibacter</taxon>
    </lineage>
</organism>
<accession>A0A411YG49</accession>
<evidence type="ECO:0000256" key="2">
    <source>
        <dbReference type="SAM" id="Phobius"/>
    </source>
</evidence>
<reference evidence="3 4" key="1">
    <citation type="submission" date="2019-01" db="EMBL/GenBank/DDBJ databases">
        <title>Egibacter rhizosphaerae EGI 80759T.</title>
        <authorList>
            <person name="Chen D.-D."/>
            <person name="Tian Y."/>
            <person name="Jiao J.-Y."/>
            <person name="Zhang X.-T."/>
            <person name="Zhang Y.-G."/>
            <person name="Zhang Y."/>
            <person name="Xiao M."/>
            <person name="Shu W.-S."/>
            <person name="Li W.-J."/>
        </authorList>
    </citation>
    <scope>NUCLEOTIDE SEQUENCE [LARGE SCALE GENOMIC DNA]</scope>
    <source>
        <strain evidence="3 4">EGI 80759</strain>
    </source>
</reference>
<evidence type="ECO:0000256" key="1">
    <source>
        <dbReference type="SAM" id="MobiDB-lite"/>
    </source>
</evidence>
<evidence type="ECO:0000313" key="4">
    <source>
        <dbReference type="Proteomes" id="UP000291469"/>
    </source>
</evidence>
<keyword evidence="4" id="KW-1185">Reference proteome</keyword>
<keyword evidence="2" id="KW-1133">Transmembrane helix</keyword>
<feature type="transmembrane region" description="Helical" evidence="2">
    <location>
        <begin position="146"/>
        <end position="163"/>
    </location>
</feature>